<dbReference type="HOGENOM" id="CLU_2932428_0_0_4"/>
<gene>
    <name evidence="1" type="ORF">BURPS1710A_2597</name>
</gene>
<dbReference type="RefSeq" id="WP_004191683.1">
    <property type="nucleotide sequence ID" value="NZ_CM000832.1"/>
</dbReference>
<reference evidence="1" key="1">
    <citation type="submission" date="2009-05" db="EMBL/GenBank/DDBJ databases">
        <authorList>
            <person name="Harkins D.M."/>
            <person name="DeShazer D."/>
            <person name="Woods D.E."/>
            <person name="Brinkac L.M."/>
            <person name="Brown K.A."/>
            <person name="Hung G.C."/>
            <person name="Tuanyok A."/>
            <person name="Zhang B."/>
            <person name="Nierman W.C."/>
        </authorList>
    </citation>
    <scope>NUCLEOTIDE SEQUENCE [LARGE SCALE GENOMIC DNA]</scope>
    <source>
        <strain evidence="1">1710a</strain>
    </source>
</reference>
<proteinExistence type="predicted"/>
<dbReference type="GeneID" id="93060365"/>
<evidence type="ECO:0000313" key="1">
    <source>
        <dbReference type="EMBL" id="EET07229.1"/>
    </source>
</evidence>
<accession>A0A0E1W488</accession>
<organism evidence="1">
    <name type="scientific">Burkholderia pseudomallei 1710a</name>
    <dbReference type="NCBI Taxonomy" id="320371"/>
    <lineage>
        <taxon>Bacteria</taxon>
        <taxon>Pseudomonadati</taxon>
        <taxon>Pseudomonadota</taxon>
        <taxon>Betaproteobacteria</taxon>
        <taxon>Burkholderiales</taxon>
        <taxon>Burkholderiaceae</taxon>
        <taxon>Burkholderia</taxon>
        <taxon>pseudomallei group</taxon>
    </lineage>
</organism>
<dbReference type="AlphaFoldDB" id="A0A0E1W488"/>
<dbReference type="EMBL" id="CM000832">
    <property type="protein sequence ID" value="EET07229.1"/>
    <property type="molecule type" value="Genomic_DNA"/>
</dbReference>
<protein>
    <submittedName>
        <fullName evidence="1">Uncharacterized protein</fullName>
    </submittedName>
</protein>
<dbReference type="Proteomes" id="UP000001812">
    <property type="component" value="Chromosome I"/>
</dbReference>
<sequence length="66" mass="7507">MCAIRKMHACFSLYGGRHGRERVRSPNRRIDSGCLMTRPEPAARIMPGQRPGFRQWASASLLTSYL</sequence>
<name>A0A0E1W488_BURPE</name>